<accession>A0A7Z7LCN6</accession>
<dbReference type="KEGG" id="minf:MESINF_0138"/>
<name>A0A7Z7LCN6_9BACT</name>
<protein>
    <submittedName>
        <fullName evidence="1">Uncharacterized protein</fullName>
    </submittedName>
</protein>
<dbReference type="Proteomes" id="UP000250796">
    <property type="component" value="Chromosome MESINF"/>
</dbReference>
<evidence type="ECO:0000313" key="1">
    <source>
        <dbReference type="EMBL" id="SSC11587.1"/>
    </source>
</evidence>
<gene>
    <name evidence="1" type="ORF">MESINF_0138</name>
</gene>
<keyword evidence="2" id="KW-1185">Reference proteome</keyword>
<evidence type="ECO:0000313" key="2">
    <source>
        <dbReference type="Proteomes" id="UP000250796"/>
    </source>
</evidence>
<dbReference type="AlphaFoldDB" id="A0A7Z7LCN6"/>
<dbReference type="EMBL" id="LS974202">
    <property type="protein sequence ID" value="SSC11587.1"/>
    <property type="molecule type" value="Genomic_DNA"/>
</dbReference>
<sequence length="104" mass="11599">MKKSVESSNIDPNTKRITAPITIEINIPIDLSFLIKATIAATNPATPRDTVAKTGTGIIENLIWREIRITKEILRAKPHLPKRELGRKVIFIPAISFAYSHRGV</sequence>
<organism evidence="1 2">
    <name type="scientific">Mesotoga infera</name>
    <dbReference type="NCBI Taxonomy" id="1236046"/>
    <lineage>
        <taxon>Bacteria</taxon>
        <taxon>Thermotogati</taxon>
        <taxon>Thermotogota</taxon>
        <taxon>Thermotogae</taxon>
        <taxon>Kosmotogales</taxon>
        <taxon>Kosmotogaceae</taxon>
        <taxon>Mesotoga</taxon>
    </lineage>
</organism>
<reference evidence="1 2" key="1">
    <citation type="submission" date="2017-01" db="EMBL/GenBank/DDBJ databases">
        <authorList>
            <person name="Erauso G."/>
        </authorList>
    </citation>
    <scope>NUCLEOTIDE SEQUENCE [LARGE SCALE GENOMIC DNA]</scope>
    <source>
        <strain evidence="1">MESINF1</strain>
    </source>
</reference>
<proteinExistence type="predicted"/>